<keyword evidence="4" id="KW-1185">Reference proteome</keyword>
<reference evidence="3" key="1">
    <citation type="journal article" date="2023" name="Mol. Ecol. Resour.">
        <title>Chromosome-level genome assembly of a triploid poplar Populus alba 'Berolinensis'.</title>
        <authorList>
            <person name="Chen S."/>
            <person name="Yu Y."/>
            <person name="Wang X."/>
            <person name="Wang S."/>
            <person name="Zhang T."/>
            <person name="Zhou Y."/>
            <person name="He R."/>
            <person name="Meng N."/>
            <person name="Wang Y."/>
            <person name="Liu W."/>
            <person name="Liu Z."/>
            <person name="Liu J."/>
            <person name="Guo Q."/>
            <person name="Huang H."/>
            <person name="Sederoff R.R."/>
            <person name="Wang G."/>
            <person name="Qu G."/>
            <person name="Chen S."/>
        </authorList>
    </citation>
    <scope>NUCLEOTIDE SEQUENCE</scope>
    <source>
        <strain evidence="3">SC-2020</strain>
    </source>
</reference>
<feature type="signal peptide" evidence="2">
    <location>
        <begin position="1"/>
        <end position="15"/>
    </location>
</feature>
<keyword evidence="2" id="KW-0732">Signal</keyword>
<feature type="compositionally biased region" description="Polar residues" evidence="1">
    <location>
        <begin position="133"/>
        <end position="143"/>
    </location>
</feature>
<evidence type="ECO:0000313" key="4">
    <source>
        <dbReference type="Proteomes" id="UP001164929"/>
    </source>
</evidence>
<comment type="caution">
    <text evidence="3">The sequence shown here is derived from an EMBL/GenBank/DDBJ whole genome shotgun (WGS) entry which is preliminary data.</text>
</comment>
<dbReference type="EMBL" id="JAQIZT010000010">
    <property type="protein sequence ID" value="KAJ6980853.1"/>
    <property type="molecule type" value="Genomic_DNA"/>
</dbReference>
<feature type="region of interest" description="Disordered" evidence="1">
    <location>
        <begin position="105"/>
        <end position="143"/>
    </location>
</feature>
<feature type="chain" id="PRO_5042130711" evidence="2">
    <location>
        <begin position="16"/>
        <end position="143"/>
    </location>
</feature>
<organism evidence="3 4">
    <name type="scientific">Populus alba x Populus x berolinensis</name>
    <dbReference type="NCBI Taxonomy" id="444605"/>
    <lineage>
        <taxon>Eukaryota</taxon>
        <taxon>Viridiplantae</taxon>
        <taxon>Streptophyta</taxon>
        <taxon>Embryophyta</taxon>
        <taxon>Tracheophyta</taxon>
        <taxon>Spermatophyta</taxon>
        <taxon>Magnoliopsida</taxon>
        <taxon>eudicotyledons</taxon>
        <taxon>Gunneridae</taxon>
        <taxon>Pentapetalae</taxon>
        <taxon>rosids</taxon>
        <taxon>fabids</taxon>
        <taxon>Malpighiales</taxon>
        <taxon>Salicaceae</taxon>
        <taxon>Saliceae</taxon>
        <taxon>Populus</taxon>
    </lineage>
</organism>
<name>A0AAD6M8B7_9ROSI</name>
<accession>A0AAD6M8B7</accession>
<evidence type="ECO:0000256" key="1">
    <source>
        <dbReference type="SAM" id="MobiDB-lite"/>
    </source>
</evidence>
<sequence length="143" mass="15701">MALFLLLGICTSIYGGQVPASLWRLGIVLKKTGLWCSSSVNVLKVERIDFNEYNSITGVKDAKPSLNSFSIDFWANLGDLPFSAPDFPLPFATPTPIDLSFPLPQHRYQPLPSPQQLQRPKAIAAKPTEVDDQTTSFSYISAG</sequence>
<proteinExistence type="predicted"/>
<evidence type="ECO:0000256" key="2">
    <source>
        <dbReference type="SAM" id="SignalP"/>
    </source>
</evidence>
<gene>
    <name evidence="3" type="ORF">NC653_024269</name>
</gene>
<dbReference type="Proteomes" id="UP001164929">
    <property type="component" value="Chromosome 10"/>
</dbReference>
<dbReference type="AlphaFoldDB" id="A0AAD6M8B7"/>
<protein>
    <submittedName>
        <fullName evidence="3">Uncharacterized protein</fullName>
    </submittedName>
</protein>
<evidence type="ECO:0000313" key="3">
    <source>
        <dbReference type="EMBL" id="KAJ6980853.1"/>
    </source>
</evidence>